<evidence type="ECO:0000313" key="9">
    <source>
        <dbReference type="Proteomes" id="UP000003340"/>
    </source>
</evidence>
<evidence type="ECO:0000256" key="4">
    <source>
        <dbReference type="ARBA" id="ARBA00022989"/>
    </source>
</evidence>
<dbReference type="STRING" id="537013.CLOSTMETH_02260"/>
<reference evidence="8 9" key="1">
    <citation type="submission" date="2009-01" db="EMBL/GenBank/DDBJ databases">
        <authorList>
            <person name="Fulton L."/>
            <person name="Clifton S."/>
            <person name="Fulton B."/>
            <person name="Xu J."/>
            <person name="Minx P."/>
            <person name="Pepin K.H."/>
            <person name="Johnson M."/>
            <person name="Bhonagiri V."/>
            <person name="Nash W.E."/>
            <person name="Mardis E.R."/>
            <person name="Wilson R.K."/>
        </authorList>
    </citation>
    <scope>NUCLEOTIDE SEQUENCE [LARGE SCALE GENOMIC DNA]</scope>
    <source>
        <strain evidence="8 9">DSM 5476</strain>
    </source>
</reference>
<feature type="transmembrane region" description="Helical" evidence="6">
    <location>
        <begin position="222"/>
        <end position="248"/>
    </location>
</feature>
<dbReference type="HOGENOM" id="CLU_749462_0_0_9"/>
<evidence type="ECO:0000256" key="3">
    <source>
        <dbReference type="ARBA" id="ARBA00022692"/>
    </source>
</evidence>
<protein>
    <submittedName>
        <fullName evidence="8">ABC-2 type transporter</fullName>
    </submittedName>
</protein>
<evidence type="ECO:0000313" key="8">
    <source>
        <dbReference type="EMBL" id="EEG30125.1"/>
    </source>
</evidence>
<evidence type="ECO:0000256" key="1">
    <source>
        <dbReference type="ARBA" id="ARBA00004651"/>
    </source>
</evidence>
<comment type="subcellular location">
    <subcellularLocation>
        <location evidence="1">Cell membrane</location>
        <topology evidence="1">Multi-pass membrane protein</topology>
    </subcellularLocation>
</comment>
<gene>
    <name evidence="8" type="ORF">CLOSTMETH_02260</name>
</gene>
<feature type="transmembrane region" description="Helical" evidence="6">
    <location>
        <begin position="178"/>
        <end position="201"/>
    </location>
</feature>
<keyword evidence="4 6" id="KW-1133">Transmembrane helix</keyword>
<dbReference type="AlphaFoldDB" id="C0EEH4"/>
<keyword evidence="3 6" id="KW-0812">Transmembrane</keyword>
<feature type="transmembrane region" description="Helical" evidence="6">
    <location>
        <begin position="20"/>
        <end position="40"/>
    </location>
</feature>
<dbReference type="InterPro" id="IPR051449">
    <property type="entry name" value="ABC-2_transporter_component"/>
</dbReference>
<feature type="transmembrane region" description="Helical" evidence="6">
    <location>
        <begin position="290"/>
        <end position="307"/>
    </location>
</feature>
<sequence length="369" mass="39947">MIQVLIKECKETFRDKANLFFILLFPSLLVCLLGNLLTFMDKADNTVGSIDIAYVVETTDPAGVASIESFLERMAGNSSIHLQQTSDIEQAKAQVSTGELTAAVVFEQPLSVSLFEGSDHTKNRALQSVFTAFSKTAGAVNTVLHNAPEQVHNLSTGESESSFVQQKDLGVNRTMLDYYAVAMTVMILFMGGMGGALSFQLERKGGTVNRLFISPKNKVSLYLQKVLGAVPQAVLQVGIVMLTSTLLFGAHYAASWQHNLLLFSMFFVCGLSVIAVCSIVGLFLRANAMLVLMPIFWAVMFISGTFSKEIYIEGLTPYSPIYLIQNAAFDLTVFGRTGQALTVLGVCAVLFVAALGVGAAIFSKRGEKL</sequence>
<dbReference type="Pfam" id="PF12698">
    <property type="entry name" value="ABC2_membrane_3"/>
    <property type="match status" value="1"/>
</dbReference>
<dbReference type="InterPro" id="IPR013525">
    <property type="entry name" value="ABC2_TM"/>
</dbReference>
<proteinExistence type="predicted"/>
<dbReference type="PANTHER" id="PTHR30294">
    <property type="entry name" value="MEMBRANE COMPONENT OF ABC TRANSPORTER YHHJ-RELATED"/>
    <property type="match status" value="1"/>
</dbReference>
<dbReference type="GO" id="GO:0140359">
    <property type="term" value="F:ABC-type transporter activity"/>
    <property type="evidence" value="ECO:0007669"/>
    <property type="project" value="InterPro"/>
</dbReference>
<dbReference type="GO" id="GO:0005886">
    <property type="term" value="C:plasma membrane"/>
    <property type="evidence" value="ECO:0007669"/>
    <property type="project" value="UniProtKB-SubCell"/>
</dbReference>
<feature type="transmembrane region" description="Helical" evidence="6">
    <location>
        <begin position="340"/>
        <end position="362"/>
    </location>
</feature>
<evidence type="ECO:0000256" key="6">
    <source>
        <dbReference type="SAM" id="Phobius"/>
    </source>
</evidence>
<dbReference type="eggNOG" id="COG0842">
    <property type="taxonomic scope" value="Bacteria"/>
</dbReference>
<accession>C0EEH4</accession>
<feature type="transmembrane region" description="Helical" evidence="6">
    <location>
        <begin position="260"/>
        <end position="283"/>
    </location>
</feature>
<evidence type="ECO:0000256" key="2">
    <source>
        <dbReference type="ARBA" id="ARBA00022475"/>
    </source>
</evidence>
<evidence type="ECO:0000259" key="7">
    <source>
        <dbReference type="Pfam" id="PF12698"/>
    </source>
</evidence>
<organism evidence="8 9">
    <name type="scientific">[Clostridium] methylpentosum DSM 5476</name>
    <dbReference type="NCBI Taxonomy" id="537013"/>
    <lineage>
        <taxon>Bacteria</taxon>
        <taxon>Bacillati</taxon>
        <taxon>Bacillota</taxon>
        <taxon>Clostridia</taxon>
        <taxon>Eubacteriales</taxon>
        <taxon>Oscillospiraceae</taxon>
        <taxon>Oscillospiraceae incertae sedis</taxon>
    </lineage>
</organism>
<dbReference type="PANTHER" id="PTHR30294:SF29">
    <property type="entry name" value="MULTIDRUG ABC TRANSPORTER PERMEASE YBHS-RELATED"/>
    <property type="match status" value="1"/>
</dbReference>
<evidence type="ECO:0000256" key="5">
    <source>
        <dbReference type="ARBA" id="ARBA00023136"/>
    </source>
</evidence>
<feature type="domain" description="ABC-2 type transporter transmembrane" evidence="7">
    <location>
        <begin position="19"/>
        <end position="354"/>
    </location>
</feature>
<name>C0EEH4_9FIRM</name>
<keyword evidence="9" id="KW-1185">Reference proteome</keyword>
<dbReference type="EMBL" id="ACEC01000071">
    <property type="protein sequence ID" value="EEG30125.1"/>
    <property type="molecule type" value="Genomic_DNA"/>
</dbReference>
<comment type="caution">
    <text evidence="8">The sequence shown here is derived from an EMBL/GenBank/DDBJ whole genome shotgun (WGS) entry which is preliminary data.</text>
</comment>
<keyword evidence="2" id="KW-1003">Cell membrane</keyword>
<dbReference type="Proteomes" id="UP000003340">
    <property type="component" value="Unassembled WGS sequence"/>
</dbReference>
<reference evidence="8 9" key="2">
    <citation type="submission" date="2009-02" db="EMBL/GenBank/DDBJ databases">
        <title>Draft genome sequence of Clostridium methylpentosum (DSM 5476).</title>
        <authorList>
            <person name="Sudarsanam P."/>
            <person name="Ley R."/>
            <person name="Guruge J."/>
            <person name="Turnbaugh P.J."/>
            <person name="Mahowald M."/>
            <person name="Liep D."/>
            <person name="Gordon J."/>
        </authorList>
    </citation>
    <scope>NUCLEOTIDE SEQUENCE [LARGE SCALE GENOMIC DNA]</scope>
    <source>
        <strain evidence="8 9">DSM 5476</strain>
    </source>
</reference>
<keyword evidence="5 6" id="KW-0472">Membrane</keyword>